<evidence type="ECO:0000256" key="1">
    <source>
        <dbReference type="ARBA" id="ARBA00005495"/>
    </source>
</evidence>
<organism evidence="6 7">
    <name type="scientific">Rhinocladiella mackenziei CBS 650.93</name>
    <dbReference type="NCBI Taxonomy" id="1442369"/>
    <lineage>
        <taxon>Eukaryota</taxon>
        <taxon>Fungi</taxon>
        <taxon>Dikarya</taxon>
        <taxon>Ascomycota</taxon>
        <taxon>Pezizomycotina</taxon>
        <taxon>Eurotiomycetes</taxon>
        <taxon>Chaetothyriomycetidae</taxon>
        <taxon>Chaetothyriales</taxon>
        <taxon>Herpotrichiellaceae</taxon>
        <taxon>Rhinocladiella</taxon>
    </lineage>
</organism>
<dbReference type="Proteomes" id="UP000053617">
    <property type="component" value="Unassembled WGS sequence"/>
</dbReference>
<evidence type="ECO:0000313" key="7">
    <source>
        <dbReference type="Proteomes" id="UP000053617"/>
    </source>
</evidence>
<dbReference type="PANTHER" id="PTHR33337:SF40">
    <property type="entry name" value="CENP-V_GFA DOMAIN-CONTAINING PROTEIN-RELATED"/>
    <property type="match status" value="1"/>
</dbReference>
<dbReference type="Pfam" id="PF04828">
    <property type="entry name" value="GFA"/>
    <property type="match status" value="1"/>
</dbReference>
<evidence type="ECO:0000259" key="5">
    <source>
        <dbReference type="PROSITE" id="PS51891"/>
    </source>
</evidence>
<feature type="domain" description="CENP-V/GFA" evidence="5">
    <location>
        <begin position="8"/>
        <end position="141"/>
    </location>
</feature>
<dbReference type="PROSITE" id="PS51891">
    <property type="entry name" value="CENP_V_GFA"/>
    <property type="match status" value="1"/>
</dbReference>
<evidence type="ECO:0000256" key="2">
    <source>
        <dbReference type="ARBA" id="ARBA00022723"/>
    </source>
</evidence>
<dbReference type="AlphaFoldDB" id="A0A0D2JGK5"/>
<dbReference type="OrthoDB" id="6329284at2759"/>
<dbReference type="GO" id="GO:0046872">
    <property type="term" value="F:metal ion binding"/>
    <property type="evidence" value="ECO:0007669"/>
    <property type="project" value="UniProtKB-KW"/>
</dbReference>
<dbReference type="EMBL" id="KN847476">
    <property type="protein sequence ID" value="KIX08455.1"/>
    <property type="molecule type" value="Genomic_DNA"/>
</dbReference>
<name>A0A0D2JGK5_9EURO</name>
<protein>
    <recommendedName>
        <fullName evidence="5">CENP-V/GFA domain-containing protein</fullName>
    </recommendedName>
</protein>
<dbReference type="GeneID" id="25291182"/>
<dbReference type="RefSeq" id="XP_013275591.1">
    <property type="nucleotide sequence ID" value="XM_013420137.1"/>
</dbReference>
<keyword evidence="4" id="KW-0456">Lyase</keyword>
<reference evidence="6 7" key="1">
    <citation type="submission" date="2015-01" db="EMBL/GenBank/DDBJ databases">
        <title>The Genome Sequence of Rhinocladiella mackenzie CBS 650.93.</title>
        <authorList>
            <consortium name="The Broad Institute Genomics Platform"/>
            <person name="Cuomo C."/>
            <person name="de Hoog S."/>
            <person name="Gorbushina A."/>
            <person name="Stielow B."/>
            <person name="Teixiera M."/>
            <person name="Abouelleil A."/>
            <person name="Chapman S.B."/>
            <person name="Priest M."/>
            <person name="Young S.K."/>
            <person name="Wortman J."/>
            <person name="Nusbaum C."/>
            <person name="Birren B."/>
        </authorList>
    </citation>
    <scope>NUCLEOTIDE SEQUENCE [LARGE SCALE GENOMIC DNA]</scope>
    <source>
        <strain evidence="6 7">CBS 650.93</strain>
    </source>
</reference>
<dbReference type="GO" id="GO:0016846">
    <property type="term" value="F:carbon-sulfur lyase activity"/>
    <property type="evidence" value="ECO:0007669"/>
    <property type="project" value="InterPro"/>
</dbReference>
<dbReference type="SUPFAM" id="SSF51316">
    <property type="entry name" value="Mss4-like"/>
    <property type="match status" value="1"/>
</dbReference>
<comment type="similarity">
    <text evidence="1">Belongs to the Gfa family.</text>
</comment>
<proteinExistence type="inferred from homology"/>
<sequence length="176" mass="19414">MASRPESISGGCVCGSIRYKIVFPEEASWPANAATCQCSTCRKWTGALISHDLLIHPSQFVDDITKSPTYKEYKSSQEATRSFCSQCGSGLTWRIDSVDDMLVIMTGTIDEEFLIGKKVEGTEEETDLGIKFERHGGLAKDLCTPHMGNLFWNNVIPGITDHDVGGTKFPQSFPQE</sequence>
<evidence type="ECO:0000256" key="3">
    <source>
        <dbReference type="ARBA" id="ARBA00022833"/>
    </source>
</evidence>
<dbReference type="STRING" id="1442369.A0A0D2JGK5"/>
<gene>
    <name evidence="6" type="ORF">Z518_03111</name>
</gene>
<keyword evidence="7" id="KW-1185">Reference proteome</keyword>
<dbReference type="InterPro" id="IPR006913">
    <property type="entry name" value="CENP-V/GFA"/>
</dbReference>
<accession>A0A0D2JGK5</accession>
<dbReference type="InterPro" id="IPR011057">
    <property type="entry name" value="Mss4-like_sf"/>
</dbReference>
<evidence type="ECO:0000256" key="4">
    <source>
        <dbReference type="ARBA" id="ARBA00023239"/>
    </source>
</evidence>
<dbReference type="Gene3D" id="3.90.1590.10">
    <property type="entry name" value="glutathione-dependent formaldehyde- activating enzyme (gfa)"/>
    <property type="match status" value="1"/>
</dbReference>
<evidence type="ECO:0000313" key="6">
    <source>
        <dbReference type="EMBL" id="KIX08455.1"/>
    </source>
</evidence>
<dbReference type="HOGENOM" id="CLU_095045_1_0_1"/>
<dbReference type="PANTHER" id="PTHR33337">
    <property type="entry name" value="GFA DOMAIN-CONTAINING PROTEIN"/>
    <property type="match status" value="1"/>
</dbReference>
<keyword evidence="3" id="KW-0862">Zinc</keyword>
<dbReference type="VEuPathDB" id="FungiDB:Z518_03111"/>
<keyword evidence="2" id="KW-0479">Metal-binding</keyword>